<sequence length="199" mass="20923">MTSASFLPEPRESEALASAYEDDLRSDGYVNNLTRVWGWRPDVLADFTEVRATLLAGTTLDDREIAVVVVATASGLGDAYCSLAWGANLAALTDDETAAGVLADAPGIPTLSPRERALADWARQVARDPNSTTAEDVEALRAVGLTDREIFEATSLAAFRLAFSTVNDALGARPDAGLAARVPDAVRAAVTYGRPAADA</sequence>
<dbReference type="Proteomes" id="UP000230842">
    <property type="component" value="Unassembled WGS sequence"/>
</dbReference>
<keyword evidence="1" id="KW-0575">Peroxidase</keyword>
<dbReference type="GO" id="GO:0004601">
    <property type="term" value="F:peroxidase activity"/>
    <property type="evidence" value="ECO:0007669"/>
    <property type="project" value="UniProtKB-KW"/>
</dbReference>
<dbReference type="InterPro" id="IPR029032">
    <property type="entry name" value="AhpD-like"/>
</dbReference>
<organism evidence="1 2">
    <name type="scientific">Mumia flava</name>
    <dbReference type="NCBI Taxonomy" id="1348852"/>
    <lineage>
        <taxon>Bacteria</taxon>
        <taxon>Bacillati</taxon>
        <taxon>Actinomycetota</taxon>
        <taxon>Actinomycetes</taxon>
        <taxon>Propionibacteriales</taxon>
        <taxon>Nocardioidaceae</taxon>
        <taxon>Mumia</taxon>
    </lineage>
</organism>
<name>A0A0B2BD57_9ACTN</name>
<gene>
    <name evidence="1" type="ORF">CLV56_0094</name>
</gene>
<dbReference type="AlphaFoldDB" id="A0A0B2BD57"/>
<evidence type="ECO:0000313" key="2">
    <source>
        <dbReference type="Proteomes" id="UP000230842"/>
    </source>
</evidence>
<reference evidence="1 2" key="1">
    <citation type="submission" date="2017-11" db="EMBL/GenBank/DDBJ databases">
        <title>Genomic Encyclopedia of Archaeal and Bacterial Type Strains, Phase II (KMG-II): From Individual Species to Whole Genera.</title>
        <authorList>
            <person name="Goeker M."/>
        </authorList>
    </citation>
    <scope>NUCLEOTIDE SEQUENCE [LARGE SCALE GENOMIC DNA]</scope>
    <source>
        <strain evidence="1 2">DSM 27763</strain>
    </source>
</reference>
<protein>
    <submittedName>
        <fullName evidence="1">Putative peroxidase-related enzyme</fullName>
    </submittedName>
</protein>
<proteinExistence type="predicted"/>
<comment type="caution">
    <text evidence="1">The sequence shown here is derived from an EMBL/GenBank/DDBJ whole genome shotgun (WGS) entry which is preliminary data.</text>
</comment>
<dbReference type="PANTHER" id="PTHR35446:SF2">
    <property type="entry name" value="CARBOXYMUCONOLACTONE DECARBOXYLASE-LIKE DOMAIN-CONTAINING PROTEIN"/>
    <property type="match status" value="1"/>
</dbReference>
<keyword evidence="2" id="KW-1185">Reference proteome</keyword>
<dbReference type="SUPFAM" id="SSF69118">
    <property type="entry name" value="AhpD-like"/>
    <property type="match status" value="1"/>
</dbReference>
<dbReference type="EMBL" id="PGEZ01000001">
    <property type="protein sequence ID" value="PJJ55895.1"/>
    <property type="molecule type" value="Genomic_DNA"/>
</dbReference>
<keyword evidence="1" id="KW-0560">Oxidoreductase</keyword>
<dbReference type="Gene3D" id="1.20.1290.10">
    <property type="entry name" value="AhpD-like"/>
    <property type="match status" value="1"/>
</dbReference>
<evidence type="ECO:0000313" key="1">
    <source>
        <dbReference type="EMBL" id="PJJ55895.1"/>
    </source>
</evidence>
<dbReference type="OrthoDB" id="153253at2"/>
<dbReference type="RefSeq" id="WP_039357475.1">
    <property type="nucleotide sequence ID" value="NZ_PGEZ01000001.1"/>
</dbReference>
<dbReference type="PANTHER" id="PTHR35446">
    <property type="entry name" value="SI:CH211-175M2.5"/>
    <property type="match status" value="1"/>
</dbReference>
<accession>A0A0B2BD57</accession>